<feature type="domain" description="Trehalase-like N-terminal" evidence="2">
    <location>
        <begin position="8"/>
        <end position="137"/>
    </location>
</feature>
<dbReference type="InterPro" id="IPR011613">
    <property type="entry name" value="GH15-like"/>
</dbReference>
<dbReference type="PANTHER" id="PTHR31616">
    <property type="entry name" value="TREHALASE"/>
    <property type="match status" value="1"/>
</dbReference>
<dbReference type="InterPro" id="IPR008928">
    <property type="entry name" value="6-hairpin_glycosidase_sf"/>
</dbReference>
<dbReference type="SUPFAM" id="SSF48208">
    <property type="entry name" value="Six-hairpin glycosidases"/>
    <property type="match status" value="1"/>
</dbReference>
<gene>
    <name evidence="3" type="ORF">GEAMG1_1096</name>
</gene>
<dbReference type="Proteomes" id="UP001295463">
    <property type="component" value="Chromosome"/>
</dbReference>
<dbReference type="InterPro" id="IPR012341">
    <property type="entry name" value="6hp_glycosidase-like_sf"/>
</dbReference>
<evidence type="ECO:0000313" key="3">
    <source>
        <dbReference type="EMBL" id="CAH2030910.1"/>
    </source>
</evidence>
<evidence type="ECO:0000259" key="1">
    <source>
        <dbReference type="Pfam" id="PF00723"/>
    </source>
</evidence>
<accession>A0ABN8HG25</accession>
<organism evidence="3 4">
    <name type="scientific">Trichlorobacter ammonificans</name>
    <dbReference type="NCBI Taxonomy" id="2916410"/>
    <lineage>
        <taxon>Bacteria</taxon>
        <taxon>Pseudomonadati</taxon>
        <taxon>Thermodesulfobacteriota</taxon>
        <taxon>Desulfuromonadia</taxon>
        <taxon>Geobacterales</taxon>
        <taxon>Geobacteraceae</taxon>
        <taxon>Trichlorobacter</taxon>
    </lineage>
</organism>
<name>A0ABN8HG25_9BACT</name>
<proteinExistence type="predicted"/>
<sequence>MRTSLDLGLIGNGAVGALIDRQGEIVWCCLPRFDGDPMFCSLLKEHTNHDGFGYCGIELVEQIATEQQYLPNTAVLVTKLSDAHGAEVEVTDFAPRFRQFGRMFTPVMLVRRIRRLRGSPRIRLAVRPASDYGRERCPVTYGSHHVRYLSPGWVLRLTTDASITMLLEERPFFLEEEITLIFGADETIPTAIGDLARRFQDETVHYWHDWVRDLGIPFEWQDEVIRAAITLKLNTCDDTGAIIAAMTTSIPEAAHTVRNWDYRFCWLRDSYFVVNALNRLGATKSMERYLGYLTNISAGAPGGRLQPVYAINGAARLEERIVDTLSGYRGMGPVRVGNQAFEQVQHDVYGAAILAVTHVFFDRRLLRCGDRTLFHRLESLGETAVQVFDQPDAGLWELRGTARVHTFSSVMCWAACDRLALIAAKLGLGDRQGYWRDHADSIYTEIYRRGWNEEKQSFVASFDGDSLDASLLLLHDVGFLSADDPCFQSTVAAIERELKRGDYVYRYVEADDFGEPENAFIVCTFWYIHALAALGRHDEARALFENLLARRNHLGLLAEHIDPVTGEQWGNFVQTYSMVGLISSAIRLSKRWDAAF</sequence>
<feature type="domain" description="GH15-like" evidence="1">
    <location>
        <begin position="224"/>
        <end position="584"/>
    </location>
</feature>
<reference evidence="3 4" key="1">
    <citation type="submission" date="2022-03" db="EMBL/GenBank/DDBJ databases">
        <authorList>
            <person name="Koch H."/>
        </authorList>
    </citation>
    <scope>NUCLEOTIDE SEQUENCE [LARGE SCALE GENOMIC DNA]</scope>
    <source>
        <strain evidence="3 4">G1</strain>
    </source>
</reference>
<dbReference type="Gene3D" id="1.50.10.10">
    <property type="match status" value="1"/>
</dbReference>
<keyword evidence="3" id="KW-0378">Hydrolase</keyword>
<dbReference type="EC" id="3.2.1.3" evidence="3"/>
<keyword evidence="3" id="KW-0326">Glycosidase</keyword>
<dbReference type="Pfam" id="PF19291">
    <property type="entry name" value="TREH_N"/>
    <property type="match status" value="1"/>
</dbReference>
<dbReference type="RefSeq" id="WP_374215779.1">
    <property type="nucleotide sequence ID" value="NZ_OW150024.1"/>
</dbReference>
<dbReference type="EMBL" id="OW150024">
    <property type="protein sequence ID" value="CAH2030910.1"/>
    <property type="molecule type" value="Genomic_DNA"/>
</dbReference>
<protein>
    <submittedName>
        <fullName evidence="3">Glucoamylase</fullName>
        <ecNumber evidence="3">3.2.1.3</ecNumber>
    </submittedName>
</protein>
<dbReference type="Pfam" id="PF00723">
    <property type="entry name" value="Glyco_hydro_15"/>
    <property type="match status" value="1"/>
</dbReference>
<dbReference type="InterPro" id="IPR045582">
    <property type="entry name" value="Trehalase-like_N"/>
</dbReference>
<evidence type="ECO:0000259" key="2">
    <source>
        <dbReference type="Pfam" id="PF19291"/>
    </source>
</evidence>
<dbReference type="PANTHER" id="PTHR31616:SF0">
    <property type="entry name" value="GLUCAN 1,4-ALPHA-GLUCOSIDASE"/>
    <property type="match status" value="1"/>
</dbReference>
<dbReference type="GO" id="GO:0004339">
    <property type="term" value="F:glucan 1,4-alpha-glucosidase activity"/>
    <property type="evidence" value="ECO:0007669"/>
    <property type="project" value="UniProtKB-EC"/>
</dbReference>
<evidence type="ECO:0000313" key="4">
    <source>
        <dbReference type="Proteomes" id="UP001295463"/>
    </source>
</evidence>
<keyword evidence="4" id="KW-1185">Reference proteome</keyword>